<feature type="non-terminal residue" evidence="1">
    <location>
        <position position="1"/>
    </location>
</feature>
<keyword evidence="2" id="KW-1185">Reference proteome</keyword>
<comment type="caution">
    <text evidence="1">The sequence shown here is derived from an EMBL/GenBank/DDBJ whole genome shotgun (WGS) entry which is preliminary data.</text>
</comment>
<name>A0ABN9PV99_9DINO</name>
<accession>A0ABN9PV99</accession>
<evidence type="ECO:0000313" key="1">
    <source>
        <dbReference type="EMBL" id="CAK0797179.1"/>
    </source>
</evidence>
<sequence>QTLAVQYKQVKGKKPPTKFIAGHRYLNSRAFRIGFAHWQRVRNSQLGSAEVDEEDVEDVDDSIIRRHLEDALEIQASTRAPLHRVHITRWYVWLGEPAAAALEWFDAAGYHFAWYDVRHCGDDRFVLCHRPRR</sequence>
<proteinExistence type="predicted"/>
<protein>
    <submittedName>
        <fullName evidence="1">Uncharacterized protein</fullName>
    </submittedName>
</protein>
<gene>
    <name evidence="1" type="ORF">PCOR1329_LOCUS6341</name>
</gene>
<evidence type="ECO:0000313" key="2">
    <source>
        <dbReference type="Proteomes" id="UP001189429"/>
    </source>
</evidence>
<dbReference type="Proteomes" id="UP001189429">
    <property type="component" value="Unassembled WGS sequence"/>
</dbReference>
<dbReference type="EMBL" id="CAUYUJ010001696">
    <property type="protein sequence ID" value="CAK0797179.1"/>
    <property type="molecule type" value="Genomic_DNA"/>
</dbReference>
<organism evidence="1 2">
    <name type="scientific">Prorocentrum cordatum</name>
    <dbReference type="NCBI Taxonomy" id="2364126"/>
    <lineage>
        <taxon>Eukaryota</taxon>
        <taxon>Sar</taxon>
        <taxon>Alveolata</taxon>
        <taxon>Dinophyceae</taxon>
        <taxon>Prorocentrales</taxon>
        <taxon>Prorocentraceae</taxon>
        <taxon>Prorocentrum</taxon>
    </lineage>
</organism>
<reference evidence="1" key="1">
    <citation type="submission" date="2023-10" db="EMBL/GenBank/DDBJ databases">
        <authorList>
            <person name="Chen Y."/>
            <person name="Shah S."/>
            <person name="Dougan E. K."/>
            <person name="Thang M."/>
            <person name="Chan C."/>
        </authorList>
    </citation>
    <scope>NUCLEOTIDE SEQUENCE [LARGE SCALE GENOMIC DNA]</scope>
</reference>